<organism evidence="2 3">
    <name type="scientific">Desulfatibacillum aliphaticivorans</name>
    <dbReference type="NCBI Taxonomy" id="218208"/>
    <lineage>
        <taxon>Bacteria</taxon>
        <taxon>Pseudomonadati</taxon>
        <taxon>Thermodesulfobacteriota</taxon>
        <taxon>Desulfobacteria</taxon>
        <taxon>Desulfobacterales</taxon>
        <taxon>Desulfatibacillaceae</taxon>
        <taxon>Desulfatibacillum</taxon>
    </lineage>
</organism>
<dbReference type="eggNOG" id="COG0175">
    <property type="taxonomic scope" value="Bacteria"/>
</dbReference>
<dbReference type="InterPro" id="IPR002500">
    <property type="entry name" value="PAPS_reduct_dom"/>
</dbReference>
<dbReference type="Proteomes" id="UP000000739">
    <property type="component" value="Chromosome"/>
</dbReference>
<dbReference type="GO" id="GO:0003824">
    <property type="term" value="F:catalytic activity"/>
    <property type="evidence" value="ECO:0007669"/>
    <property type="project" value="InterPro"/>
</dbReference>
<sequence>MLLMMLERGEPIHSVVFFDTGWEFPEMLEHIDLLKRRTGVSVWKLYPRIPFDFRMLHRPVIAKSGQNKGKVHRVGYGWPSTMRRWCTREKVGQIEYFQKNLPSPVSCIGYAADETHRAKKGSKDTSKRYPLIEWGITEHQALEYCKSKGYNWGGLYDIFDRVSCFCCPFQNLGSLRKLRHHFPALWERVLKMDDARPSHNVGFKDYVSVRQLDQRFAEEDRQMKIFA</sequence>
<keyword evidence="3" id="KW-1185">Reference proteome</keyword>
<name>B8FNL3_DESAL</name>
<evidence type="ECO:0000259" key="1">
    <source>
        <dbReference type="Pfam" id="PF01507"/>
    </source>
</evidence>
<dbReference type="KEGG" id="dal:Dalk_R0062"/>
<reference evidence="2 3" key="1">
    <citation type="journal article" date="2012" name="Environ. Microbiol.">
        <title>The genome sequence of Desulfatibacillum alkenivorans AK-01: a blueprint for anaerobic alkane oxidation.</title>
        <authorList>
            <person name="Callaghan A.V."/>
            <person name="Morris B.E."/>
            <person name="Pereira I.A."/>
            <person name="McInerney M.J."/>
            <person name="Austin R.N."/>
            <person name="Groves J.T."/>
            <person name="Kukor J.J."/>
            <person name="Suflita J.M."/>
            <person name="Young L.Y."/>
            <person name="Zylstra G.J."/>
            <person name="Wawrik B."/>
        </authorList>
    </citation>
    <scope>NUCLEOTIDE SEQUENCE [LARGE SCALE GENOMIC DNA]</scope>
    <source>
        <strain evidence="2 3">AK-01</strain>
    </source>
</reference>
<protein>
    <recommendedName>
        <fullName evidence="1">Phosphoadenosine phosphosulphate reductase domain-containing protein</fullName>
    </recommendedName>
</protein>
<dbReference type="Gene3D" id="3.40.50.620">
    <property type="entry name" value="HUPs"/>
    <property type="match status" value="1"/>
</dbReference>
<dbReference type="Pfam" id="PF01507">
    <property type="entry name" value="PAPS_reduct"/>
    <property type="match status" value="1"/>
</dbReference>
<dbReference type="AlphaFoldDB" id="B8FNL3"/>
<evidence type="ECO:0000313" key="2">
    <source>
        <dbReference type="EMBL" id="ACL06294.1"/>
    </source>
</evidence>
<evidence type="ECO:0000313" key="3">
    <source>
        <dbReference type="Proteomes" id="UP000000739"/>
    </source>
</evidence>
<feature type="domain" description="Phosphoadenosine phosphosulphate reductase" evidence="1">
    <location>
        <begin position="1"/>
        <end position="168"/>
    </location>
</feature>
<dbReference type="SUPFAM" id="SSF52402">
    <property type="entry name" value="Adenine nucleotide alpha hydrolases-like"/>
    <property type="match status" value="1"/>
</dbReference>
<accession>B8FNL3</accession>
<dbReference type="HOGENOM" id="CLU_083274_0_0_7"/>
<dbReference type="EMBL" id="CP001322">
    <property type="protein sequence ID" value="ACL06294.1"/>
    <property type="molecule type" value="Genomic_DNA"/>
</dbReference>
<dbReference type="InterPro" id="IPR014729">
    <property type="entry name" value="Rossmann-like_a/b/a_fold"/>
</dbReference>
<gene>
    <name evidence="2" type="ORF">Dalk_R0062</name>
</gene>
<proteinExistence type="predicted"/>